<dbReference type="InParanoid" id="A0A0C3GDE5"/>
<dbReference type="STRING" id="913774.A0A0C3GDE5"/>
<dbReference type="HOGENOM" id="CLU_004184_6_2_1"/>
<feature type="non-terminal residue" evidence="2">
    <location>
        <position position="1"/>
    </location>
</feature>
<reference evidence="2 3" key="1">
    <citation type="submission" date="2014-04" db="EMBL/GenBank/DDBJ databases">
        <authorList>
            <consortium name="DOE Joint Genome Institute"/>
            <person name="Kuo A."/>
            <person name="Martino E."/>
            <person name="Perotto S."/>
            <person name="Kohler A."/>
            <person name="Nagy L.G."/>
            <person name="Floudas D."/>
            <person name="Copeland A."/>
            <person name="Barry K.W."/>
            <person name="Cichocki N."/>
            <person name="Veneault-Fourrey C."/>
            <person name="LaButti K."/>
            <person name="Lindquist E.A."/>
            <person name="Lipzen A."/>
            <person name="Lundell T."/>
            <person name="Morin E."/>
            <person name="Murat C."/>
            <person name="Sun H."/>
            <person name="Tunlid A."/>
            <person name="Henrissat B."/>
            <person name="Grigoriev I.V."/>
            <person name="Hibbett D.S."/>
            <person name="Martin F."/>
            <person name="Nordberg H.P."/>
            <person name="Cantor M.N."/>
            <person name="Hua S.X."/>
        </authorList>
    </citation>
    <scope>NUCLEOTIDE SEQUENCE [LARGE SCALE GENOMIC DNA]</scope>
    <source>
        <strain evidence="2 3">Zn</strain>
    </source>
</reference>
<dbReference type="InterPro" id="IPR010730">
    <property type="entry name" value="HET"/>
</dbReference>
<keyword evidence="3" id="KW-1185">Reference proteome</keyword>
<sequence>FTHSPLGTQDGSIRLLELQPSSDLHSDIQCTIRDANLYKRPQYKALSYVWGDPKDTLPILVNEKQYYVTTNCRAALRRLRQLGETTLWVDVICVNQVDIADKSRHIPLMGNIYSSAKEVFIWL</sequence>
<dbReference type="EMBL" id="KN832891">
    <property type="protein sequence ID" value="KIM94185.1"/>
    <property type="molecule type" value="Genomic_DNA"/>
</dbReference>
<dbReference type="AlphaFoldDB" id="A0A0C3GDE5"/>
<reference evidence="3" key="2">
    <citation type="submission" date="2015-01" db="EMBL/GenBank/DDBJ databases">
        <title>Evolutionary Origins and Diversification of the Mycorrhizal Mutualists.</title>
        <authorList>
            <consortium name="DOE Joint Genome Institute"/>
            <consortium name="Mycorrhizal Genomics Consortium"/>
            <person name="Kohler A."/>
            <person name="Kuo A."/>
            <person name="Nagy L.G."/>
            <person name="Floudas D."/>
            <person name="Copeland A."/>
            <person name="Barry K.W."/>
            <person name="Cichocki N."/>
            <person name="Veneault-Fourrey C."/>
            <person name="LaButti K."/>
            <person name="Lindquist E.A."/>
            <person name="Lipzen A."/>
            <person name="Lundell T."/>
            <person name="Morin E."/>
            <person name="Murat C."/>
            <person name="Riley R."/>
            <person name="Ohm R."/>
            <person name="Sun H."/>
            <person name="Tunlid A."/>
            <person name="Henrissat B."/>
            <person name="Grigoriev I.V."/>
            <person name="Hibbett D.S."/>
            <person name="Martin F."/>
        </authorList>
    </citation>
    <scope>NUCLEOTIDE SEQUENCE [LARGE SCALE GENOMIC DNA]</scope>
    <source>
        <strain evidence="3">Zn</strain>
    </source>
</reference>
<dbReference type="PANTHER" id="PTHR24148:SF73">
    <property type="entry name" value="HET DOMAIN PROTEIN (AFU_ORTHOLOGUE AFUA_8G01020)"/>
    <property type="match status" value="1"/>
</dbReference>
<dbReference type="Pfam" id="PF06985">
    <property type="entry name" value="HET"/>
    <property type="match status" value="1"/>
</dbReference>
<dbReference type="InterPro" id="IPR052895">
    <property type="entry name" value="HetReg/Transcr_Mod"/>
</dbReference>
<dbReference type="PANTHER" id="PTHR24148">
    <property type="entry name" value="ANKYRIN REPEAT DOMAIN-CONTAINING PROTEIN 39 HOMOLOG-RELATED"/>
    <property type="match status" value="1"/>
</dbReference>
<accession>A0A0C3GDE5</accession>
<feature type="domain" description="Heterokaryon incompatibility" evidence="1">
    <location>
        <begin position="43"/>
        <end position="123"/>
    </location>
</feature>
<evidence type="ECO:0000313" key="2">
    <source>
        <dbReference type="EMBL" id="KIM94185.1"/>
    </source>
</evidence>
<evidence type="ECO:0000259" key="1">
    <source>
        <dbReference type="Pfam" id="PF06985"/>
    </source>
</evidence>
<gene>
    <name evidence="2" type="ORF">OIDMADRAFT_63372</name>
</gene>
<dbReference type="Proteomes" id="UP000054321">
    <property type="component" value="Unassembled WGS sequence"/>
</dbReference>
<organism evidence="2 3">
    <name type="scientific">Oidiodendron maius (strain Zn)</name>
    <dbReference type="NCBI Taxonomy" id="913774"/>
    <lineage>
        <taxon>Eukaryota</taxon>
        <taxon>Fungi</taxon>
        <taxon>Dikarya</taxon>
        <taxon>Ascomycota</taxon>
        <taxon>Pezizomycotina</taxon>
        <taxon>Leotiomycetes</taxon>
        <taxon>Leotiomycetes incertae sedis</taxon>
        <taxon>Myxotrichaceae</taxon>
        <taxon>Oidiodendron</taxon>
    </lineage>
</organism>
<proteinExistence type="predicted"/>
<evidence type="ECO:0000313" key="3">
    <source>
        <dbReference type="Proteomes" id="UP000054321"/>
    </source>
</evidence>
<protein>
    <recommendedName>
        <fullName evidence="1">Heterokaryon incompatibility domain-containing protein</fullName>
    </recommendedName>
</protein>
<dbReference type="OrthoDB" id="3553147at2759"/>
<name>A0A0C3GDE5_OIDMZ</name>
<feature type="non-terminal residue" evidence="2">
    <location>
        <position position="123"/>
    </location>
</feature>